<keyword evidence="2" id="KW-1185">Reference proteome</keyword>
<proteinExistence type="predicted"/>
<name>A0A1J6HY34_NICAT</name>
<protein>
    <submittedName>
        <fullName evidence="1">Uncharacterized protein</fullName>
    </submittedName>
</protein>
<dbReference type="EMBL" id="MJEQ01037193">
    <property type="protein sequence ID" value="OIS97203.1"/>
    <property type="molecule type" value="Genomic_DNA"/>
</dbReference>
<comment type="caution">
    <text evidence="1">The sequence shown here is derived from an EMBL/GenBank/DDBJ whole genome shotgun (WGS) entry which is preliminary data.</text>
</comment>
<reference evidence="1" key="1">
    <citation type="submission" date="2016-11" db="EMBL/GenBank/DDBJ databases">
        <title>The genome of Nicotiana attenuata.</title>
        <authorList>
            <person name="Xu S."/>
            <person name="Brockmoeller T."/>
            <person name="Gaquerel E."/>
            <person name="Navarro A."/>
            <person name="Kuhl H."/>
            <person name="Gase K."/>
            <person name="Ling Z."/>
            <person name="Zhou W."/>
            <person name="Kreitzer C."/>
            <person name="Stanke M."/>
            <person name="Tang H."/>
            <person name="Lyons E."/>
            <person name="Pandey P."/>
            <person name="Pandey S.P."/>
            <person name="Timmermann B."/>
            <person name="Baldwin I.T."/>
        </authorList>
    </citation>
    <scope>NUCLEOTIDE SEQUENCE [LARGE SCALE GENOMIC DNA]</scope>
    <source>
        <strain evidence="1">UT</strain>
    </source>
</reference>
<gene>
    <name evidence="1" type="ORF">A4A49_60623</name>
</gene>
<evidence type="ECO:0000313" key="2">
    <source>
        <dbReference type="Proteomes" id="UP000187609"/>
    </source>
</evidence>
<evidence type="ECO:0000313" key="1">
    <source>
        <dbReference type="EMBL" id="OIS97203.1"/>
    </source>
</evidence>
<dbReference type="Proteomes" id="UP000187609">
    <property type="component" value="Unassembled WGS sequence"/>
</dbReference>
<organism evidence="1 2">
    <name type="scientific">Nicotiana attenuata</name>
    <name type="common">Coyote tobacco</name>
    <dbReference type="NCBI Taxonomy" id="49451"/>
    <lineage>
        <taxon>Eukaryota</taxon>
        <taxon>Viridiplantae</taxon>
        <taxon>Streptophyta</taxon>
        <taxon>Embryophyta</taxon>
        <taxon>Tracheophyta</taxon>
        <taxon>Spermatophyta</taxon>
        <taxon>Magnoliopsida</taxon>
        <taxon>eudicotyledons</taxon>
        <taxon>Gunneridae</taxon>
        <taxon>Pentapetalae</taxon>
        <taxon>asterids</taxon>
        <taxon>lamiids</taxon>
        <taxon>Solanales</taxon>
        <taxon>Solanaceae</taxon>
        <taxon>Nicotianoideae</taxon>
        <taxon>Nicotianeae</taxon>
        <taxon>Nicotiana</taxon>
    </lineage>
</organism>
<sequence length="96" mass="10537">MFTLDPGSLSMESSCTSLGKITIVDSLNGSLTQSRKLKSQRQRMRVAESRGKLKGQLLLSTIPMISFLPKLPFCSELCPNNLSTLSSNPHSQKQNP</sequence>
<accession>A0A1J6HY34</accession>
<dbReference type="AlphaFoldDB" id="A0A1J6HY34"/>
<dbReference type="Gramene" id="OIS97203">
    <property type="protein sequence ID" value="OIS97203"/>
    <property type="gene ID" value="A4A49_60623"/>
</dbReference>